<dbReference type="RefSeq" id="WP_042212272.1">
    <property type="nucleotide sequence ID" value="NZ_CP009285.1"/>
</dbReference>
<keyword evidence="2" id="KW-1185">Reference proteome</keyword>
<organism evidence="1 2">
    <name type="scientific">Paenibacillus borealis</name>
    <dbReference type="NCBI Taxonomy" id="160799"/>
    <lineage>
        <taxon>Bacteria</taxon>
        <taxon>Bacillati</taxon>
        <taxon>Bacillota</taxon>
        <taxon>Bacilli</taxon>
        <taxon>Bacillales</taxon>
        <taxon>Paenibacillaceae</taxon>
        <taxon>Paenibacillus</taxon>
    </lineage>
</organism>
<dbReference type="AlphaFoldDB" id="A0A089MN28"/>
<protein>
    <recommendedName>
        <fullName evidence="3">Ricin B lectin domain-containing protein</fullName>
    </recommendedName>
</protein>
<dbReference type="KEGG" id="pbd:PBOR_13830"/>
<accession>A0A089MN28</accession>
<evidence type="ECO:0008006" key="3">
    <source>
        <dbReference type="Google" id="ProtNLM"/>
    </source>
</evidence>
<sequence length="143" mass="15887">MFFEAGLLIAQSPEADGTSSVEVITLAYDNHRQLWTVEYGSSAAVRLRNQEMSLCVGQASSLTLEPIHNDAAHFHWLLAEEEENRLVITYKDGRVLTAEGEKREGAGRVFLEQQSPYNPGSGPSRQYFQLLPVREYAGGPGPY</sequence>
<evidence type="ECO:0000313" key="1">
    <source>
        <dbReference type="EMBL" id="AIQ57889.1"/>
    </source>
</evidence>
<name>A0A089MN28_PAEBO</name>
<dbReference type="EMBL" id="CP009285">
    <property type="protein sequence ID" value="AIQ57889.1"/>
    <property type="molecule type" value="Genomic_DNA"/>
</dbReference>
<reference evidence="1" key="1">
    <citation type="submission" date="2014-08" db="EMBL/GenBank/DDBJ databases">
        <title>Comparative genomics of the Paenibacillus odorifer group.</title>
        <authorList>
            <person name="den Bakker H.C."/>
            <person name="Tsai Y.-C.Y.-C."/>
            <person name="Martin N."/>
            <person name="Korlach J."/>
            <person name="Wiedmann M."/>
        </authorList>
    </citation>
    <scope>NUCLEOTIDE SEQUENCE [LARGE SCALE GENOMIC DNA]</scope>
    <source>
        <strain evidence="1">DSM 13188</strain>
    </source>
</reference>
<dbReference type="HOGENOM" id="CLU_1804284_0_0_9"/>
<dbReference type="Proteomes" id="UP000029518">
    <property type="component" value="Chromosome"/>
</dbReference>
<proteinExistence type="predicted"/>
<evidence type="ECO:0000313" key="2">
    <source>
        <dbReference type="Proteomes" id="UP000029518"/>
    </source>
</evidence>
<gene>
    <name evidence="1" type="ORF">PBOR_13830</name>
</gene>